<reference evidence="1" key="1">
    <citation type="journal article" date="2019" name="bioRxiv">
        <title>The Genome of the Zebra Mussel, Dreissena polymorpha: A Resource for Invasive Species Research.</title>
        <authorList>
            <person name="McCartney M.A."/>
            <person name="Auch B."/>
            <person name="Kono T."/>
            <person name="Mallez S."/>
            <person name="Zhang Y."/>
            <person name="Obille A."/>
            <person name="Becker A."/>
            <person name="Abrahante J.E."/>
            <person name="Garbe J."/>
            <person name="Badalamenti J.P."/>
            <person name="Herman A."/>
            <person name="Mangelson H."/>
            <person name="Liachko I."/>
            <person name="Sullivan S."/>
            <person name="Sone E.D."/>
            <person name="Koren S."/>
            <person name="Silverstein K.A.T."/>
            <person name="Beckman K.B."/>
            <person name="Gohl D.M."/>
        </authorList>
    </citation>
    <scope>NUCLEOTIDE SEQUENCE</scope>
    <source>
        <strain evidence="1">Duluth1</strain>
        <tissue evidence="1">Whole animal</tissue>
    </source>
</reference>
<name>A0A9D4F477_DREPO</name>
<proteinExistence type="predicted"/>
<dbReference type="Proteomes" id="UP000828390">
    <property type="component" value="Unassembled WGS sequence"/>
</dbReference>
<comment type="caution">
    <text evidence="1">The sequence shown here is derived from an EMBL/GenBank/DDBJ whole genome shotgun (WGS) entry which is preliminary data.</text>
</comment>
<gene>
    <name evidence="1" type="ORF">DPMN_168884</name>
</gene>
<organism evidence="1 2">
    <name type="scientific">Dreissena polymorpha</name>
    <name type="common">Zebra mussel</name>
    <name type="synonym">Mytilus polymorpha</name>
    <dbReference type="NCBI Taxonomy" id="45954"/>
    <lineage>
        <taxon>Eukaryota</taxon>
        <taxon>Metazoa</taxon>
        <taxon>Spiralia</taxon>
        <taxon>Lophotrochozoa</taxon>
        <taxon>Mollusca</taxon>
        <taxon>Bivalvia</taxon>
        <taxon>Autobranchia</taxon>
        <taxon>Heteroconchia</taxon>
        <taxon>Euheterodonta</taxon>
        <taxon>Imparidentia</taxon>
        <taxon>Neoheterodontei</taxon>
        <taxon>Myida</taxon>
        <taxon>Dreissenoidea</taxon>
        <taxon>Dreissenidae</taxon>
        <taxon>Dreissena</taxon>
    </lineage>
</organism>
<dbReference type="AlphaFoldDB" id="A0A9D4F477"/>
<evidence type="ECO:0000313" key="2">
    <source>
        <dbReference type="Proteomes" id="UP000828390"/>
    </source>
</evidence>
<reference evidence="1" key="2">
    <citation type="submission" date="2020-11" db="EMBL/GenBank/DDBJ databases">
        <authorList>
            <person name="McCartney M.A."/>
            <person name="Auch B."/>
            <person name="Kono T."/>
            <person name="Mallez S."/>
            <person name="Becker A."/>
            <person name="Gohl D.M."/>
            <person name="Silverstein K.A.T."/>
            <person name="Koren S."/>
            <person name="Bechman K.B."/>
            <person name="Herman A."/>
            <person name="Abrahante J.E."/>
            <person name="Garbe J."/>
        </authorList>
    </citation>
    <scope>NUCLEOTIDE SEQUENCE</scope>
    <source>
        <strain evidence="1">Duluth1</strain>
        <tissue evidence="1">Whole animal</tissue>
    </source>
</reference>
<evidence type="ECO:0000313" key="1">
    <source>
        <dbReference type="EMBL" id="KAH3790678.1"/>
    </source>
</evidence>
<accession>A0A9D4F477</accession>
<sequence>MMDQINALSKQGISACWLDYNCQIGQTTVSVEDSSDEEDTAKGESVVNVPLQEIIKGSYTLMYAHPEAFVSITIGTTILGAFERDRTVS</sequence>
<dbReference type="EMBL" id="JAIWYP010000008">
    <property type="protein sequence ID" value="KAH3790678.1"/>
    <property type="molecule type" value="Genomic_DNA"/>
</dbReference>
<protein>
    <submittedName>
        <fullName evidence="1">Uncharacterized protein</fullName>
    </submittedName>
</protein>
<keyword evidence="2" id="KW-1185">Reference proteome</keyword>